<dbReference type="SUPFAM" id="SSF48726">
    <property type="entry name" value="Immunoglobulin"/>
    <property type="match status" value="1"/>
</dbReference>
<dbReference type="CDD" id="cd00098">
    <property type="entry name" value="IgC1"/>
    <property type="match status" value="1"/>
</dbReference>
<dbReference type="PROSITE" id="PS00290">
    <property type="entry name" value="IG_MHC"/>
    <property type="match status" value="1"/>
</dbReference>
<dbReference type="GeneID" id="106497038"/>
<dbReference type="PROSITE" id="PS50835">
    <property type="entry name" value="IG_LIKE"/>
    <property type="match status" value="1"/>
</dbReference>
<keyword evidence="5" id="KW-0675">Receptor</keyword>
<keyword evidence="4" id="KW-1185">Reference proteome</keyword>
<reference evidence="5" key="1">
    <citation type="submission" date="2025-08" db="UniProtKB">
        <authorList>
            <consortium name="RefSeq"/>
        </authorList>
    </citation>
    <scope>IDENTIFICATION</scope>
    <source>
        <tissue evidence="5">Blood</tissue>
    </source>
</reference>
<protein>
    <submittedName>
        <fullName evidence="5">Natural cytotoxicity triggering receptor 3 ligand 1</fullName>
    </submittedName>
</protein>
<organism evidence="4 5">
    <name type="scientific">Apteryx mantelli</name>
    <name type="common">North Island brown kiwi</name>
    <dbReference type="NCBI Taxonomy" id="2696672"/>
    <lineage>
        <taxon>Eukaryota</taxon>
        <taxon>Metazoa</taxon>
        <taxon>Chordata</taxon>
        <taxon>Craniata</taxon>
        <taxon>Vertebrata</taxon>
        <taxon>Euteleostomi</taxon>
        <taxon>Archelosauria</taxon>
        <taxon>Archosauria</taxon>
        <taxon>Dinosauria</taxon>
        <taxon>Saurischia</taxon>
        <taxon>Theropoda</taxon>
        <taxon>Coelurosauria</taxon>
        <taxon>Aves</taxon>
        <taxon>Palaeognathae</taxon>
        <taxon>Apterygiformes</taxon>
        <taxon>Apterygidae</taxon>
        <taxon>Apteryx</taxon>
    </lineage>
</organism>
<evidence type="ECO:0000256" key="2">
    <source>
        <dbReference type="SAM" id="Phobius"/>
    </source>
</evidence>
<proteinExistence type="predicted"/>
<dbReference type="PANTHER" id="PTHR23411">
    <property type="entry name" value="TAPASIN"/>
    <property type="match status" value="1"/>
</dbReference>
<dbReference type="InterPro" id="IPR003597">
    <property type="entry name" value="Ig_C1-set"/>
</dbReference>
<dbReference type="OrthoDB" id="9983389at2759"/>
<dbReference type="RefSeq" id="XP_013813273.1">
    <property type="nucleotide sequence ID" value="XM_013957819.2"/>
</dbReference>
<dbReference type="Proteomes" id="UP001652627">
    <property type="component" value="Chromosome 4"/>
</dbReference>
<dbReference type="KEGG" id="aam:106497038"/>
<evidence type="ECO:0000313" key="5">
    <source>
        <dbReference type="RefSeq" id="XP_013813273.1"/>
    </source>
</evidence>
<dbReference type="CTD" id="374383"/>
<evidence type="ECO:0000259" key="3">
    <source>
        <dbReference type="PROSITE" id="PS50835"/>
    </source>
</evidence>
<dbReference type="InterPro" id="IPR050380">
    <property type="entry name" value="Immune_Resp_Modulators"/>
</dbReference>
<dbReference type="InterPro" id="IPR036179">
    <property type="entry name" value="Ig-like_dom_sf"/>
</dbReference>
<dbReference type="Pfam" id="PF07654">
    <property type="entry name" value="C1-set"/>
    <property type="match status" value="1"/>
</dbReference>
<evidence type="ECO:0000256" key="1">
    <source>
        <dbReference type="ARBA" id="ARBA00023319"/>
    </source>
</evidence>
<keyword evidence="2" id="KW-0812">Transmembrane</keyword>
<keyword evidence="2" id="KW-0472">Membrane</keyword>
<dbReference type="SMART" id="SM00407">
    <property type="entry name" value="IGc1"/>
    <property type="match status" value="1"/>
</dbReference>
<evidence type="ECO:0000313" key="4">
    <source>
        <dbReference type="Proteomes" id="UP001652627"/>
    </source>
</evidence>
<dbReference type="AlphaFoldDB" id="A0A8B7JTH7"/>
<dbReference type="InterPro" id="IPR003006">
    <property type="entry name" value="Ig/MHC_CS"/>
</dbReference>
<feature type="transmembrane region" description="Helical" evidence="2">
    <location>
        <begin position="129"/>
        <end position="151"/>
    </location>
</feature>
<name>A0A8B7JTH7_9AVES</name>
<keyword evidence="2" id="KW-1133">Transmembrane helix</keyword>
<dbReference type="Gene3D" id="2.60.40.10">
    <property type="entry name" value="Immunoglobulins"/>
    <property type="match status" value="1"/>
</dbReference>
<sequence>MNNLTNAYFHTAQPSVSLFPNEVTIESDKEKTLTCGVRKYYPHSLDIKWIKISKDNQVTTVRGEDICIEASVKNDDGTFNISSKLRVQPSLQDNGNVYRCVVNHRSLTDSILLDTTLTVTAPKLDISTLVGSVIASVVACLLLGLIAFLYIKRYKPFPPKIIPFRGSLEMKHLEETVLNYHIMGFHPKPITINFYLKHPQEKGENFLLE</sequence>
<dbReference type="InterPro" id="IPR013783">
    <property type="entry name" value="Ig-like_fold"/>
</dbReference>
<keyword evidence="1" id="KW-0393">Immunoglobulin domain</keyword>
<feature type="domain" description="Ig-like" evidence="3">
    <location>
        <begin position="14"/>
        <end position="120"/>
    </location>
</feature>
<dbReference type="InterPro" id="IPR007110">
    <property type="entry name" value="Ig-like_dom"/>
</dbReference>
<gene>
    <name evidence="5" type="primary">NCR3LG1</name>
</gene>
<accession>A0A8B7JTH7</accession>